<proteinExistence type="predicted"/>
<dbReference type="PROSITE" id="PS00022">
    <property type="entry name" value="EGF_1"/>
    <property type="match status" value="2"/>
</dbReference>
<evidence type="ECO:0000256" key="2">
    <source>
        <dbReference type="ARBA" id="ARBA00022737"/>
    </source>
</evidence>
<evidence type="ECO:0000313" key="6">
    <source>
        <dbReference type="Proteomes" id="UP000277204"/>
    </source>
</evidence>
<dbReference type="STRING" id="48269.A0A183LB29"/>
<evidence type="ECO:0000256" key="3">
    <source>
        <dbReference type="ARBA" id="ARBA00023157"/>
    </source>
</evidence>
<feature type="disulfide bond" evidence="4">
    <location>
        <begin position="200"/>
        <end position="209"/>
    </location>
</feature>
<dbReference type="InterPro" id="IPR051022">
    <property type="entry name" value="Notch_Cell-Fate_Det"/>
</dbReference>
<gene>
    <name evidence="5" type="ORF">SMRZ_LOCUS1004</name>
</gene>
<dbReference type="SMART" id="SM00181">
    <property type="entry name" value="EGF"/>
    <property type="match status" value="2"/>
</dbReference>
<organism evidence="5 6">
    <name type="scientific">Schistosoma margrebowiei</name>
    <dbReference type="NCBI Taxonomy" id="48269"/>
    <lineage>
        <taxon>Eukaryota</taxon>
        <taxon>Metazoa</taxon>
        <taxon>Spiralia</taxon>
        <taxon>Lophotrochozoa</taxon>
        <taxon>Platyhelminthes</taxon>
        <taxon>Trematoda</taxon>
        <taxon>Digenea</taxon>
        <taxon>Strigeidida</taxon>
        <taxon>Schistosomatoidea</taxon>
        <taxon>Schistosomatidae</taxon>
        <taxon>Schistosoma</taxon>
    </lineage>
</organism>
<keyword evidence="3 4" id="KW-1015">Disulfide bond</keyword>
<dbReference type="SUPFAM" id="SSF57196">
    <property type="entry name" value="EGF/Laminin"/>
    <property type="match status" value="1"/>
</dbReference>
<dbReference type="Proteomes" id="UP000277204">
    <property type="component" value="Unassembled WGS sequence"/>
</dbReference>
<feature type="disulfide bond" evidence="4">
    <location>
        <begin position="181"/>
        <end position="198"/>
    </location>
</feature>
<comment type="caution">
    <text evidence="4">Lacks conserved residue(s) required for the propagation of feature annotation.</text>
</comment>
<dbReference type="EMBL" id="UZAI01000205">
    <property type="protein sequence ID" value="VDO49915.1"/>
    <property type="molecule type" value="Genomic_DNA"/>
</dbReference>
<keyword evidence="1 4" id="KW-0245">EGF-like domain</keyword>
<dbReference type="InterPro" id="IPR000742">
    <property type="entry name" value="EGF"/>
</dbReference>
<evidence type="ECO:0000256" key="1">
    <source>
        <dbReference type="ARBA" id="ARBA00022536"/>
    </source>
</evidence>
<dbReference type="PROSITE" id="PS50026">
    <property type="entry name" value="EGF_3"/>
    <property type="match status" value="1"/>
</dbReference>
<reference evidence="5 6" key="1">
    <citation type="submission" date="2018-11" db="EMBL/GenBank/DDBJ databases">
        <authorList>
            <consortium name="Pathogen Informatics"/>
        </authorList>
    </citation>
    <scope>NUCLEOTIDE SEQUENCE [LARGE SCALE GENOMIC DNA]</scope>
    <source>
        <strain evidence="5 6">Zambia</strain>
    </source>
</reference>
<keyword evidence="6" id="KW-1185">Reference proteome</keyword>
<evidence type="ECO:0000313" key="5">
    <source>
        <dbReference type="EMBL" id="VDO49915.1"/>
    </source>
</evidence>
<protein>
    <submittedName>
        <fullName evidence="5">Uncharacterized protein</fullName>
    </submittedName>
</protein>
<name>A0A183LB29_9TREM</name>
<dbReference type="AlphaFoldDB" id="A0A183LB29"/>
<accession>A0A183LB29</accession>
<dbReference type="PANTHER" id="PTHR24049">
    <property type="entry name" value="CRUMBS FAMILY MEMBER"/>
    <property type="match status" value="1"/>
</dbReference>
<dbReference type="Pfam" id="PF00008">
    <property type="entry name" value="EGF"/>
    <property type="match status" value="1"/>
</dbReference>
<dbReference type="Gene3D" id="2.10.25.10">
    <property type="entry name" value="Laminin"/>
    <property type="match status" value="2"/>
</dbReference>
<sequence length="382" mass="43640">MVVPNDSHISDEIPCKSKENMLSEHNYDRKPDVVLIDANFSNDPLLCNDIPNGFHENILEESNPDVISYITYPYNAFDPCEKPVQCETRVLSPECHSVYYSCEKSPCKNGGRCTLLRELIGDNNAEEFIYTNQGTNDDDDETICICPDNWSGPFCTQPVIDCISENEKYRLSTSRLINRFCLNGGVCIIHPGNSSPRCSCPPEWDGYFCELNKSWSAGRMFGIAFSIIFVIFLILVIGFFVWLCYISRHSNIPQHPTVTYLSNFPYNGTVSDNDSHENTRIYMKHEKIFDISESNLSPVKLSTFGDNANSQKDTRKIENLYEVPYTTNKIKQNDVNFNSRDRNGSPFTTIQSTNENIYVNYNTLMSKELRIDLEDIRRVTGS</sequence>
<keyword evidence="2" id="KW-0677">Repeat</keyword>
<evidence type="ECO:0000256" key="4">
    <source>
        <dbReference type="PROSITE-ProRule" id="PRU00076"/>
    </source>
</evidence>